<dbReference type="PANTHER" id="PTHR15108">
    <property type="entry name" value="N-ACYLGLUCOSAMINE-2-EPIMERASE"/>
    <property type="match status" value="1"/>
</dbReference>
<evidence type="ECO:0000256" key="2">
    <source>
        <dbReference type="ARBA" id="ARBA00023235"/>
    </source>
</evidence>
<dbReference type="KEGG" id="harc:HARCEL1_04510"/>
<dbReference type="GO" id="GO:0016853">
    <property type="term" value="F:isomerase activity"/>
    <property type="evidence" value="ECO:0007669"/>
    <property type="project" value="UniProtKB-KW"/>
</dbReference>
<proteinExistence type="inferred from homology"/>
<gene>
    <name evidence="3" type="ORF">HARCEL1_04510</name>
</gene>
<evidence type="ECO:0000256" key="1">
    <source>
        <dbReference type="ARBA" id="ARBA00008558"/>
    </source>
</evidence>
<dbReference type="InterPro" id="IPR010819">
    <property type="entry name" value="AGE/CE"/>
</dbReference>
<dbReference type="InterPro" id="IPR008928">
    <property type="entry name" value="6-hairpin_glycosidase_sf"/>
</dbReference>
<evidence type="ECO:0000313" key="4">
    <source>
        <dbReference type="Proteomes" id="UP000244727"/>
    </source>
</evidence>
<dbReference type="GeneID" id="36511743"/>
<sequence>MDPTDTATLRARLVDVLECYHPDRTACPHDGFQAAVHPETGDRYDDRHHLVASARFLANTSLGVQIDGPDWCAAAAEQAAAFLRSAHHDAASGGYDWLVDDETRDDRRVCYGHAFVLLGYARAVEAGFDFEAELRAVANLLVEQFFESEYDLCASEFDADFETGSAYRGQNANMHACEAFLAAHRATRDRDHLDRAIAIARALTVERATDDHSIDDLADVPLIWEHYDADWTPDFEYNRSDPRDQFRPWGYQPGHHLEWAKLLGQIDRRLEHVAPDHEAREWLCDRGIALFDAAVEMGWDETLGGLAYTVAPDGEPVVEDTYGWAIAEGIGAAATLFERRDDVRFRETYQGLWEFARTHLDAPQGDFYQAVTPTNEAVIDSDGPAVEPGYHPIGACLAGLAAFGEDPRGE</sequence>
<dbReference type="Proteomes" id="UP000244727">
    <property type="component" value="Chromosome"/>
</dbReference>
<evidence type="ECO:0000313" key="3">
    <source>
        <dbReference type="EMBL" id="AWB27022.1"/>
    </source>
</evidence>
<dbReference type="SUPFAM" id="SSF48208">
    <property type="entry name" value="Six-hairpin glycosidases"/>
    <property type="match status" value="1"/>
</dbReference>
<dbReference type="Gene3D" id="1.50.10.10">
    <property type="match status" value="1"/>
</dbReference>
<dbReference type="EMBL" id="CP028858">
    <property type="protein sequence ID" value="AWB27022.1"/>
    <property type="molecule type" value="Genomic_DNA"/>
</dbReference>
<organism evidence="3 4">
    <name type="scientific">Halococcoides cellulosivorans</name>
    <dbReference type="NCBI Taxonomy" id="1679096"/>
    <lineage>
        <taxon>Archaea</taxon>
        <taxon>Methanobacteriati</taxon>
        <taxon>Methanobacteriota</taxon>
        <taxon>Stenosarchaea group</taxon>
        <taxon>Halobacteria</taxon>
        <taxon>Halobacteriales</taxon>
        <taxon>Haloarculaceae</taxon>
        <taxon>Halococcoides</taxon>
    </lineage>
</organism>
<keyword evidence="4" id="KW-1185">Reference proteome</keyword>
<accession>A0A2R4WZP7</accession>
<dbReference type="AlphaFoldDB" id="A0A2R4WZP7"/>
<dbReference type="RefSeq" id="WP_108381391.1">
    <property type="nucleotide sequence ID" value="NZ_CP028858.1"/>
</dbReference>
<comment type="similarity">
    <text evidence="1">Belongs to the N-acylglucosamine 2-epimerase family.</text>
</comment>
<protein>
    <submittedName>
        <fullName evidence="3">N-acylglucosamine 2-epimerase</fullName>
    </submittedName>
</protein>
<dbReference type="GO" id="GO:0005975">
    <property type="term" value="P:carbohydrate metabolic process"/>
    <property type="evidence" value="ECO:0007669"/>
    <property type="project" value="InterPro"/>
</dbReference>
<keyword evidence="2" id="KW-0413">Isomerase</keyword>
<name>A0A2R4WZP7_9EURY</name>
<dbReference type="InterPro" id="IPR012341">
    <property type="entry name" value="6hp_glycosidase-like_sf"/>
</dbReference>
<dbReference type="Pfam" id="PF07221">
    <property type="entry name" value="GlcNAc_2-epim"/>
    <property type="match status" value="1"/>
</dbReference>
<reference evidence="3 4" key="1">
    <citation type="submission" date="2018-04" db="EMBL/GenBank/DDBJ databases">
        <title>Halococcoides cellulosivorans gen. nov., sp. nov., an extremely halophilic cellulose-utilizing haloarchaeon from hypersaline lakes.</title>
        <authorList>
            <person name="Sorokin D.Y."/>
            <person name="Toshchakov S.V."/>
            <person name="Samarov N.I."/>
            <person name="Korzhenkov A."/>
            <person name="Kublanov I.V."/>
        </authorList>
    </citation>
    <scope>NUCLEOTIDE SEQUENCE [LARGE SCALE GENOMIC DNA]</scope>
    <source>
        <strain evidence="3 4">HArcel1</strain>
    </source>
</reference>